<sequence>DDPIGEIYSPGYDCSKILDSNPEAKDGLYYIDLGGFNAIQVYCDMTTDGGGYILMGKMDSSITWNVPSTANPVEPNGAQHWASNLGEAPVVDFRVQMATAEDFSNTVAHWSFRMKSERPLKQLMVDDQGCTKHKPGIGNIAYVKDIRTEKIVTTGFRCSIFGGFHHSTPGFGWHQMNSCLNKPCSNGFAHFEFAPGTHVQVDHHGAFSYSVSGNHSAVQHDATAFVGCSGTNQICCGCFGPIGGTSDYCGDDCTAKNGGTVVKKNIYSWFWVRTSLPKSVWNRCMEYNVKNENGDMVSHRLFDGNTTPEK</sequence>
<dbReference type="SUPFAM" id="SSF56496">
    <property type="entry name" value="Fibrinogen C-terminal domain-like"/>
    <property type="match status" value="1"/>
</dbReference>
<organism evidence="1 2">
    <name type="scientific">Paramuricea clavata</name>
    <name type="common">Red gorgonian</name>
    <name type="synonym">Violescent sea-whip</name>
    <dbReference type="NCBI Taxonomy" id="317549"/>
    <lineage>
        <taxon>Eukaryota</taxon>
        <taxon>Metazoa</taxon>
        <taxon>Cnidaria</taxon>
        <taxon>Anthozoa</taxon>
        <taxon>Octocorallia</taxon>
        <taxon>Malacalcyonacea</taxon>
        <taxon>Plexauridae</taxon>
        <taxon>Paramuricea</taxon>
    </lineage>
</organism>
<feature type="non-terminal residue" evidence="1">
    <location>
        <position position="310"/>
    </location>
</feature>
<dbReference type="PROSITE" id="PS51406">
    <property type="entry name" value="FIBRINOGEN_C_2"/>
    <property type="match status" value="1"/>
</dbReference>
<dbReference type="EMBL" id="CACRXK020022700">
    <property type="protein sequence ID" value="CAB4037073.1"/>
    <property type="molecule type" value="Genomic_DNA"/>
</dbReference>
<name>A0A7D9JVE7_PARCT</name>
<dbReference type="AlphaFoldDB" id="A0A7D9JVE7"/>
<proteinExistence type="predicted"/>
<dbReference type="Pfam" id="PF00147">
    <property type="entry name" value="Fibrinogen_C"/>
    <property type="match status" value="1"/>
</dbReference>
<dbReference type="Gene3D" id="2.60.120.1000">
    <property type="match status" value="1"/>
</dbReference>
<dbReference type="InterPro" id="IPR036056">
    <property type="entry name" value="Fibrinogen-like_C"/>
</dbReference>
<evidence type="ECO:0000313" key="2">
    <source>
        <dbReference type="Proteomes" id="UP001152795"/>
    </source>
</evidence>
<reference evidence="1" key="1">
    <citation type="submission" date="2020-04" db="EMBL/GenBank/DDBJ databases">
        <authorList>
            <person name="Alioto T."/>
            <person name="Alioto T."/>
            <person name="Gomez Garrido J."/>
        </authorList>
    </citation>
    <scope>NUCLEOTIDE SEQUENCE</scope>
    <source>
        <strain evidence="1">A484AB</strain>
    </source>
</reference>
<feature type="non-terminal residue" evidence="1">
    <location>
        <position position="1"/>
    </location>
</feature>
<gene>
    <name evidence="1" type="ORF">PACLA_8A052410</name>
</gene>
<accession>A0A7D9JVE7</accession>
<dbReference type="NCBIfam" id="NF040941">
    <property type="entry name" value="GGGWT_bact"/>
    <property type="match status" value="1"/>
</dbReference>
<keyword evidence="2" id="KW-1185">Reference proteome</keyword>
<evidence type="ECO:0000313" key="1">
    <source>
        <dbReference type="EMBL" id="CAB4037073.1"/>
    </source>
</evidence>
<comment type="caution">
    <text evidence="1">The sequence shown here is derived from an EMBL/GenBank/DDBJ whole genome shotgun (WGS) entry which is preliminary data.</text>
</comment>
<dbReference type="OrthoDB" id="5971203at2759"/>
<dbReference type="InterPro" id="IPR002181">
    <property type="entry name" value="Fibrinogen_a/b/g_C_dom"/>
</dbReference>
<protein>
    <submittedName>
        <fullName evidence="1">Uncharacterized protein</fullName>
    </submittedName>
</protein>
<dbReference type="Proteomes" id="UP001152795">
    <property type="component" value="Unassembled WGS sequence"/>
</dbReference>